<reference evidence="1 2" key="1">
    <citation type="submission" date="2019-02" db="EMBL/GenBank/DDBJ databases">
        <title>Draft genome sequence of Arthrospira platensis NIES-3787.</title>
        <authorList>
            <person name="Yamaguchi H."/>
            <person name="Suzuki S."/>
            <person name="Kawachi M."/>
        </authorList>
    </citation>
    <scope>NUCLEOTIDE SEQUENCE [LARGE SCALE GENOMIC DNA]</scope>
    <source>
        <strain evidence="1 2">NIES-3787</strain>
    </source>
</reference>
<dbReference type="InterPro" id="IPR023393">
    <property type="entry name" value="START-like_dom_sf"/>
</dbReference>
<sequence length="173" mass="20062">MPGTNKINMEYGQWISFTEVRVVPLDIDYFWSMYDDFYAFLSSLSGRTDVRKEIGFGKPDNSPGAIVSFNFEGMRVYDRLVMNDRVNHVWKLDIPQATELFTLYQVTVSARKIDKGTEVTNVLEFVLRSEKLEERQAALALLQKFAALRPSELLDFLKKRDGEKYHDHVLPQS</sequence>
<dbReference type="AlphaFoldDB" id="A0A6H9GAV2"/>
<dbReference type="EMBL" id="BJCH01000028">
    <property type="protein sequence ID" value="GCL46904.1"/>
    <property type="molecule type" value="Genomic_DNA"/>
</dbReference>
<accession>A0A6H9GAV2</accession>
<name>A0A6H9GAV2_MICAE</name>
<comment type="caution">
    <text evidence="1">The sequence shown here is derived from an EMBL/GenBank/DDBJ whole genome shotgun (WGS) entry which is preliminary data.</text>
</comment>
<dbReference type="Gene3D" id="3.30.530.20">
    <property type="match status" value="1"/>
</dbReference>
<dbReference type="Proteomes" id="UP000438874">
    <property type="component" value="Unassembled WGS sequence"/>
</dbReference>
<evidence type="ECO:0000313" key="2">
    <source>
        <dbReference type="Proteomes" id="UP000438874"/>
    </source>
</evidence>
<evidence type="ECO:0000313" key="1">
    <source>
        <dbReference type="EMBL" id="GCL46904.1"/>
    </source>
</evidence>
<protein>
    <submittedName>
        <fullName evidence="1">Uncharacterized protein</fullName>
    </submittedName>
</protein>
<gene>
    <name evidence="1" type="ORF">NIES3787_26040</name>
</gene>
<proteinExistence type="predicted"/>
<organism evidence="1 2">
    <name type="scientific">Microcystis aeruginosa NIES-3787</name>
    <dbReference type="NCBI Taxonomy" id="2517782"/>
    <lineage>
        <taxon>Bacteria</taxon>
        <taxon>Bacillati</taxon>
        <taxon>Cyanobacteriota</taxon>
        <taxon>Cyanophyceae</taxon>
        <taxon>Oscillatoriophycideae</taxon>
        <taxon>Chroococcales</taxon>
        <taxon>Microcystaceae</taxon>
        <taxon>Microcystis</taxon>
    </lineage>
</organism>